<evidence type="ECO:0000313" key="1">
    <source>
        <dbReference type="EMBL" id="RDU70427.1"/>
    </source>
</evidence>
<reference evidence="1 2" key="1">
    <citation type="submission" date="2018-04" db="EMBL/GenBank/DDBJ databases">
        <title>Novel Campyloabacter and Helicobacter Species and Strains.</title>
        <authorList>
            <person name="Mannion A.J."/>
            <person name="Shen Z."/>
            <person name="Fox J.G."/>
        </authorList>
    </citation>
    <scope>NUCLEOTIDE SEQUENCE [LARGE SCALE GENOMIC DNA]</scope>
    <source>
        <strain evidence="1 2">MIT 97-5075</strain>
    </source>
</reference>
<dbReference type="AlphaFoldDB" id="A0A3D8IYT3"/>
<dbReference type="InterPro" id="IPR054496">
    <property type="entry name" value="E217_GP41"/>
</dbReference>
<name>A0A3D8IYT3_9HELI</name>
<organism evidence="1 2">
    <name type="scientific">Helicobacter aurati</name>
    <dbReference type="NCBI Taxonomy" id="137778"/>
    <lineage>
        <taxon>Bacteria</taxon>
        <taxon>Pseudomonadati</taxon>
        <taxon>Campylobacterota</taxon>
        <taxon>Epsilonproteobacteria</taxon>
        <taxon>Campylobacterales</taxon>
        <taxon>Helicobacteraceae</taxon>
        <taxon>Helicobacter</taxon>
    </lineage>
</organism>
<dbReference type="RefSeq" id="WP_115582646.1">
    <property type="nucleotide sequence ID" value="NZ_NXLW01000020.1"/>
</dbReference>
<accession>A0A3D8IYT3</accession>
<gene>
    <name evidence="1" type="ORF">CQA66_08440</name>
</gene>
<proteinExistence type="predicted"/>
<sequence length="277" mass="30848">MLFKRKLKLTLEIDSDIKVYEHTSEKNNIKVTFNVKKAVDSIDIAQISIIGLNLKDIQNLSTKFDYDNGTAKMNKIILQAGYESDYGIIFSGAIIEAKPNLDNADFVLDLQASAGYYKVTTKREPISIKEAKLRDIAQTIADGYGYTLDFAATDKVIGDYSFIGSASQQFKLFAKDYNVKAWIENGVLFVSDKNKPSQKQGIMISNDSGLIGNPKPTSVGCDFVTLLRPSIQVGTILTCKFEKFPMLNRSYEVAALTHRGSNYDNQFFTEIQGLKGL</sequence>
<comment type="caution">
    <text evidence="1">The sequence shown here is derived from an EMBL/GenBank/DDBJ whole genome shotgun (WGS) entry which is preliminary data.</text>
</comment>
<dbReference type="NCBIfam" id="NF047561">
    <property type="entry name" value="orf58_phage_fam"/>
    <property type="match status" value="1"/>
</dbReference>
<dbReference type="EMBL" id="NXLW01000020">
    <property type="protein sequence ID" value="RDU70427.1"/>
    <property type="molecule type" value="Genomic_DNA"/>
</dbReference>
<evidence type="ECO:0000313" key="2">
    <source>
        <dbReference type="Proteomes" id="UP000256424"/>
    </source>
</evidence>
<keyword evidence="2" id="KW-1185">Reference proteome</keyword>
<dbReference type="Pfam" id="PF22759">
    <property type="entry name" value="E217_GP41"/>
    <property type="match status" value="1"/>
</dbReference>
<protein>
    <submittedName>
        <fullName evidence="1">Uncharacterized protein</fullName>
    </submittedName>
</protein>
<dbReference type="Proteomes" id="UP000256424">
    <property type="component" value="Unassembled WGS sequence"/>
</dbReference>